<keyword evidence="3" id="KW-1185">Reference proteome</keyword>
<organism evidence="2 3">
    <name type="scientific">Chlamydomonas eustigma</name>
    <dbReference type="NCBI Taxonomy" id="1157962"/>
    <lineage>
        <taxon>Eukaryota</taxon>
        <taxon>Viridiplantae</taxon>
        <taxon>Chlorophyta</taxon>
        <taxon>core chlorophytes</taxon>
        <taxon>Chlorophyceae</taxon>
        <taxon>CS clade</taxon>
        <taxon>Chlamydomonadales</taxon>
        <taxon>Chlamydomonadaceae</taxon>
        <taxon>Chlamydomonas</taxon>
    </lineage>
</organism>
<evidence type="ECO:0000313" key="3">
    <source>
        <dbReference type="Proteomes" id="UP000232323"/>
    </source>
</evidence>
<evidence type="ECO:0000313" key="2">
    <source>
        <dbReference type="EMBL" id="GAX74075.1"/>
    </source>
</evidence>
<accession>A0A250WTE6</accession>
<dbReference type="AlphaFoldDB" id="A0A250WTE6"/>
<gene>
    <name evidence="2" type="ORF">CEUSTIGMA_g1525.t1</name>
</gene>
<sequence>MNSGGRGCGRRGRGSVGGGRNVMSDDDKKTKSGRGRGRGAKSKKLAEMHEEGLADVVADDCEDSDVTNGGPDVRALMADNQARAIFGKAE</sequence>
<dbReference type="EMBL" id="BEGY01000006">
    <property type="protein sequence ID" value="GAX74075.1"/>
    <property type="molecule type" value="Genomic_DNA"/>
</dbReference>
<protein>
    <submittedName>
        <fullName evidence="2">Uncharacterized protein</fullName>
    </submittedName>
</protein>
<proteinExistence type="predicted"/>
<reference evidence="2 3" key="1">
    <citation type="submission" date="2017-08" db="EMBL/GenBank/DDBJ databases">
        <title>Acidophilic green algal genome provides insights into adaptation to an acidic environment.</title>
        <authorList>
            <person name="Hirooka S."/>
            <person name="Hirose Y."/>
            <person name="Kanesaki Y."/>
            <person name="Higuchi S."/>
            <person name="Fujiwara T."/>
            <person name="Onuma R."/>
            <person name="Era A."/>
            <person name="Ohbayashi R."/>
            <person name="Uzuka A."/>
            <person name="Nozaki H."/>
            <person name="Yoshikawa H."/>
            <person name="Miyagishima S.Y."/>
        </authorList>
    </citation>
    <scope>NUCLEOTIDE SEQUENCE [LARGE SCALE GENOMIC DNA]</scope>
    <source>
        <strain evidence="2 3">NIES-2499</strain>
    </source>
</reference>
<comment type="caution">
    <text evidence="2">The sequence shown here is derived from an EMBL/GenBank/DDBJ whole genome shotgun (WGS) entry which is preliminary data.</text>
</comment>
<dbReference type="Proteomes" id="UP000232323">
    <property type="component" value="Unassembled WGS sequence"/>
</dbReference>
<name>A0A250WTE6_9CHLO</name>
<evidence type="ECO:0000256" key="1">
    <source>
        <dbReference type="SAM" id="MobiDB-lite"/>
    </source>
</evidence>
<feature type="region of interest" description="Disordered" evidence="1">
    <location>
        <begin position="1"/>
        <end position="48"/>
    </location>
</feature>
<feature type="compositionally biased region" description="Basic residues" evidence="1">
    <location>
        <begin position="31"/>
        <end position="43"/>
    </location>
</feature>